<feature type="region of interest" description="Disordered" evidence="8">
    <location>
        <begin position="84"/>
        <end position="107"/>
    </location>
</feature>
<dbReference type="GO" id="GO:0006950">
    <property type="term" value="P:response to stress"/>
    <property type="evidence" value="ECO:0007669"/>
    <property type="project" value="UniProtKB-ARBA"/>
</dbReference>
<dbReference type="InterPro" id="IPR000838">
    <property type="entry name" value="RNA_pol_sigma70_ECF_CS"/>
</dbReference>
<sequence>MDPDILERARAGDHDAFRALTDPYRHELQVHCYRMLGSLTDAEDVLQETLLAAWRGLGGFAGRSSLRTWLYRIATNRCLNAMRDNARRRPPEPDPPFDPPEPSRRSTVTWLEPYPDRLLDRVAAPAAGPEARYHARESVELAFVAGLQHLPPRQSAVLLLRDVLGFPADEVAAMLGTSATAVKGALQRAREQLRRHRIDRESVELPDSPRERELTARFAEAFTAGDVAAVIALLTDDAWLTMPPAPHEYHGLPAIGAFLTIFTTWRGARRLHLIETRANTRPALACYLTDTDPHTAHPAGVLVLTVGPTAIHHVAWFLAADLRTHFALPATVPVG</sequence>
<feature type="domain" description="RNA polymerase sigma factor 70 region 4 type 2" evidence="10">
    <location>
        <begin position="146"/>
        <end position="193"/>
    </location>
</feature>
<dbReference type="Proteomes" id="UP000057820">
    <property type="component" value="Chromosome 1"/>
</dbReference>
<dbReference type="KEGG" id="nfr:ERS450000_00538"/>
<dbReference type="SUPFAM" id="SSF88659">
    <property type="entry name" value="Sigma3 and sigma4 domains of RNA polymerase sigma factors"/>
    <property type="match status" value="1"/>
</dbReference>
<keyword evidence="3 7" id="KW-0805">Transcription regulation</keyword>
<dbReference type="NCBIfam" id="TIGR02937">
    <property type="entry name" value="sigma70-ECF"/>
    <property type="match status" value="1"/>
</dbReference>
<dbReference type="InterPro" id="IPR036388">
    <property type="entry name" value="WH-like_DNA-bd_sf"/>
</dbReference>
<dbReference type="PANTHER" id="PTHR43133">
    <property type="entry name" value="RNA POLYMERASE ECF-TYPE SIGMA FACTO"/>
    <property type="match status" value="1"/>
</dbReference>
<reference evidence="12" key="1">
    <citation type="submission" date="2015-03" db="EMBL/GenBank/DDBJ databases">
        <authorList>
            <consortium name="Pathogen Informatics"/>
        </authorList>
    </citation>
    <scope>NUCLEOTIDE SEQUENCE [LARGE SCALE GENOMIC DNA]</scope>
    <source>
        <strain evidence="12">NCTC11134</strain>
    </source>
</reference>
<evidence type="ECO:0000256" key="1">
    <source>
        <dbReference type="ARBA" id="ARBA00010641"/>
    </source>
</evidence>
<dbReference type="GO" id="GO:0003677">
    <property type="term" value="F:DNA binding"/>
    <property type="evidence" value="ECO:0007669"/>
    <property type="project" value="UniProtKB-KW"/>
</dbReference>
<dbReference type="AlphaFoldDB" id="A0A0H5NF79"/>
<dbReference type="InterPro" id="IPR014284">
    <property type="entry name" value="RNA_pol_sigma-70_dom"/>
</dbReference>
<evidence type="ECO:0000259" key="10">
    <source>
        <dbReference type="Pfam" id="PF08281"/>
    </source>
</evidence>
<protein>
    <recommendedName>
        <fullName evidence="7">RNA polymerase sigma factor</fullName>
    </recommendedName>
</protein>
<comment type="similarity">
    <text evidence="1 7">Belongs to the sigma-70 factor family. ECF subfamily.</text>
</comment>
<dbReference type="PROSITE" id="PS01063">
    <property type="entry name" value="SIGMA70_ECF"/>
    <property type="match status" value="1"/>
</dbReference>
<name>A0A0H5NF79_NOCFR</name>
<evidence type="ECO:0000256" key="3">
    <source>
        <dbReference type="ARBA" id="ARBA00023015"/>
    </source>
</evidence>
<evidence type="ECO:0000313" key="12">
    <source>
        <dbReference type="Proteomes" id="UP000057820"/>
    </source>
</evidence>
<dbReference type="SUPFAM" id="SSF88946">
    <property type="entry name" value="Sigma2 domain of RNA polymerase sigma factors"/>
    <property type="match status" value="1"/>
</dbReference>
<dbReference type="InterPro" id="IPR013324">
    <property type="entry name" value="RNA_pol_sigma_r3/r4-like"/>
</dbReference>
<comment type="subunit">
    <text evidence="2">Interacts transiently with the RNA polymerase catalytic core formed by RpoA, RpoB, RpoC and RpoZ (2 alpha, 1 beta, 1 beta' and 1 omega subunit) to form the RNA polymerase holoenzyme that can initiate transcription.</text>
</comment>
<dbReference type="InterPro" id="IPR014305">
    <property type="entry name" value="RNA_pol_sigma-G_actinobac"/>
</dbReference>
<evidence type="ECO:0000256" key="5">
    <source>
        <dbReference type="ARBA" id="ARBA00023125"/>
    </source>
</evidence>
<dbReference type="NCBIfam" id="TIGR02960">
    <property type="entry name" value="SigX5"/>
    <property type="match status" value="1"/>
</dbReference>
<evidence type="ECO:0000313" key="11">
    <source>
        <dbReference type="EMBL" id="CRY74203.1"/>
    </source>
</evidence>
<dbReference type="Pfam" id="PF04542">
    <property type="entry name" value="Sigma70_r2"/>
    <property type="match status" value="1"/>
</dbReference>
<dbReference type="InterPro" id="IPR013325">
    <property type="entry name" value="RNA_pol_sigma_r2"/>
</dbReference>
<keyword evidence="5 7" id="KW-0238">DNA-binding</keyword>
<dbReference type="Gene3D" id="3.10.450.50">
    <property type="match status" value="1"/>
</dbReference>
<evidence type="ECO:0000256" key="6">
    <source>
        <dbReference type="ARBA" id="ARBA00023163"/>
    </source>
</evidence>
<dbReference type="RefSeq" id="WP_060590233.1">
    <property type="nucleotide sequence ID" value="NZ_CP031418.1"/>
</dbReference>
<dbReference type="SUPFAM" id="SSF54427">
    <property type="entry name" value="NTF2-like"/>
    <property type="match status" value="1"/>
</dbReference>
<proteinExistence type="inferred from homology"/>
<keyword evidence="4 7" id="KW-0731">Sigma factor</keyword>
<dbReference type="InterPro" id="IPR013249">
    <property type="entry name" value="RNA_pol_sigma70_r4_t2"/>
</dbReference>
<evidence type="ECO:0000256" key="4">
    <source>
        <dbReference type="ARBA" id="ARBA00023082"/>
    </source>
</evidence>
<dbReference type="InterPro" id="IPR039425">
    <property type="entry name" value="RNA_pol_sigma-70-like"/>
</dbReference>
<dbReference type="Gene3D" id="1.10.10.10">
    <property type="entry name" value="Winged helix-like DNA-binding domain superfamily/Winged helix DNA-binding domain"/>
    <property type="match status" value="1"/>
</dbReference>
<dbReference type="CDD" id="cd06171">
    <property type="entry name" value="Sigma70_r4"/>
    <property type="match status" value="1"/>
</dbReference>
<dbReference type="InterPro" id="IPR032710">
    <property type="entry name" value="NTF2-like_dom_sf"/>
</dbReference>
<evidence type="ECO:0000259" key="9">
    <source>
        <dbReference type="Pfam" id="PF04542"/>
    </source>
</evidence>
<evidence type="ECO:0000256" key="2">
    <source>
        <dbReference type="ARBA" id="ARBA00011344"/>
    </source>
</evidence>
<dbReference type="NCBIfam" id="NF006089">
    <property type="entry name" value="PRK08241.1"/>
    <property type="match status" value="1"/>
</dbReference>
<dbReference type="GO" id="GO:0016987">
    <property type="term" value="F:sigma factor activity"/>
    <property type="evidence" value="ECO:0007669"/>
    <property type="project" value="UniProtKB-KW"/>
</dbReference>
<keyword evidence="6 7" id="KW-0804">Transcription</keyword>
<dbReference type="GO" id="GO:0006352">
    <property type="term" value="P:DNA-templated transcription initiation"/>
    <property type="evidence" value="ECO:0007669"/>
    <property type="project" value="InterPro"/>
</dbReference>
<dbReference type="Pfam" id="PF08281">
    <property type="entry name" value="Sigma70_r4_2"/>
    <property type="match status" value="1"/>
</dbReference>
<gene>
    <name evidence="11" type="primary">rpoE_1</name>
    <name evidence="11" type="ORF">ERS450000_00538</name>
</gene>
<dbReference type="Gene3D" id="1.10.1740.10">
    <property type="match status" value="1"/>
</dbReference>
<organism evidence="11 12">
    <name type="scientific">Nocardia farcinica</name>
    <dbReference type="NCBI Taxonomy" id="37329"/>
    <lineage>
        <taxon>Bacteria</taxon>
        <taxon>Bacillati</taxon>
        <taxon>Actinomycetota</taxon>
        <taxon>Actinomycetes</taxon>
        <taxon>Mycobacteriales</taxon>
        <taxon>Nocardiaceae</taxon>
        <taxon>Nocardia</taxon>
    </lineage>
</organism>
<feature type="domain" description="RNA polymerase sigma-70 region 2" evidence="9">
    <location>
        <begin position="24"/>
        <end position="88"/>
    </location>
</feature>
<dbReference type="EMBL" id="LN868938">
    <property type="protein sequence ID" value="CRY74203.1"/>
    <property type="molecule type" value="Genomic_DNA"/>
</dbReference>
<evidence type="ECO:0000256" key="7">
    <source>
        <dbReference type="RuleBase" id="RU000716"/>
    </source>
</evidence>
<accession>A0A0H5NF79</accession>
<dbReference type="InterPro" id="IPR007627">
    <property type="entry name" value="RNA_pol_sigma70_r2"/>
</dbReference>
<dbReference type="PANTHER" id="PTHR43133:SF65">
    <property type="entry name" value="ECF RNA POLYMERASE SIGMA FACTOR SIGG"/>
    <property type="match status" value="1"/>
</dbReference>
<evidence type="ECO:0000256" key="8">
    <source>
        <dbReference type="SAM" id="MobiDB-lite"/>
    </source>
</evidence>